<comment type="catalytic activity">
    <reaction evidence="1">
        <text>UDP-alpha-D-glucose = UDP-alpha-D-galactose</text>
        <dbReference type="Rhea" id="RHEA:22168"/>
        <dbReference type="ChEBI" id="CHEBI:58885"/>
        <dbReference type="ChEBI" id="CHEBI:66914"/>
        <dbReference type="EC" id="5.1.3.2"/>
    </reaction>
</comment>
<dbReference type="SUPFAM" id="SSF51735">
    <property type="entry name" value="NAD(P)-binding Rossmann-fold domains"/>
    <property type="match status" value="1"/>
</dbReference>
<evidence type="ECO:0000313" key="10">
    <source>
        <dbReference type="WBParaSite" id="jg17749"/>
    </source>
</evidence>
<keyword evidence="7" id="KW-0413">Isomerase</keyword>
<comment type="pathway">
    <text evidence="3">Carbohydrate metabolism; galactose metabolism.</text>
</comment>
<evidence type="ECO:0000256" key="3">
    <source>
        <dbReference type="ARBA" id="ARBA00004947"/>
    </source>
</evidence>
<dbReference type="Gene3D" id="3.90.25.10">
    <property type="entry name" value="UDP-galactose 4-epimerase, domain 1"/>
    <property type="match status" value="1"/>
</dbReference>
<proteinExistence type="predicted"/>
<evidence type="ECO:0000256" key="4">
    <source>
        <dbReference type="ARBA" id="ARBA00013189"/>
    </source>
</evidence>
<dbReference type="AlphaFoldDB" id="A0A915DA84"/>
<evidence type="ECO:0000259" key="8">
    <source>
        <dbReference type="Pfam" id="PF01370"/>
    </source>
</evidence>
<evidence type="ECO:0000256" key="6">
    <source>
        <dbReference type="ARBA" id="ARBA00023144"/>
    </source>
</evidence>
<evidence type="ECO:0000256" key="1">
    <source>
        <dbReference type="ARBA" id="ARBA00000083"/>
    </source>
</evidence>
<keyword evidence="9" id="KW-1185">Reference proteome</keyword>
<evidence type="ECO:0000256" key="2">
    <source>
        <dbReference type="ARBA" id="ARBA00001911"/>
    </source>
</evidence>
<comment type="cofactor">
    <cofactor evidence="2">
        <name>NAD(+)</name>
        <dbReference type="ChEBI" id="CHEBI:57540"/>
    </cofactor>
</comment>
<protein>
    <recommendedName>
        <fullName evidence="4">UDP-glucose 4-epimerase</fullName>
        <ecNumber evidence="4">5.1.3.2</ecNumber>
    </recommendedName>
</protein>
<keyword evidence="6" id="KW-0299">Galactose metabolism</keyword>
<evidence type="ECO:0000256" key="5">
    <source>
        <dbReference type="ARBA" id="ARBA00023027"/>
    </source>
</evidence>
<dbReference type="Proteomes" id="UP000887574">
    <property type="component" value="Unplaced"/>
</dbReference>
<keyword evidence="5" id="KW-0520">NAD</keyword>
<dbReference type="GO" id="GO:0003978">
    <property type="term" value="F:UDP-glucose 4-epimerase activity"/>
    <property type="evidence" value="ECO:0007669"/>
    <property type="project" value="UniProtKB-EC"/>
</dbReference>
<sequence length="242" mass="27068">MNLLKMCQKYNVKEFVFASSATVYGSVDQTSPIKENEQTGLLITNPYGHSKHMLEQLITDFCASYSDFYATILRMFDPAGAHPSGLLGEDNTTKCPKHLMPYIALVASGKKSHLNVFGDKFPTRDGTGVRDFVHIMDVVKAHVASLERMHDLRAKNKTGRAEIFNIGSGKGSTVLEMVKAFEKASNKKINYQIMDPRPGDIASIVSDLTAAQKKLKWTPKLSIDNMCRDIWNWQINNSNGYE</sequence>
<accession>A0A915DA84</accession>
<dbReference type="InterPro" id="IPR036291">
    <property type="entry name" value="NAD(P)-bd_dom_sf"/>
</dbReference>
<evidence type="ECO:0000256" key="7">
    <source>
        <dbReference type="ARBA" id="ARBA00023235"/>
    </source>
</evidence>
<dbReference type="Pfam" id="PF01370">
    <property type="entry name" value="Epimerase"/>
    <property type="match status" value="1"/>
</dbReference>
<keyword evidence="6" id="KW-0119">Carbohydrate metabolism</keyword>
<reference evidence="10" key="1">
    <citation type="submission" date="2022-11" db="UniProtKB">
        <authorList>
            <consortium name="WormBaseParasite"/>
        </authorList>
    </citation>
    <scope>IDENTIFICATION</scope>
</reference>
<evidence type="ECO:0000313" key="9">
    <source>
        <dbReference type="Proteomes" id="UP000887574"/>
    </source>
</evidence>
<dbReference type="InterPro" id="IPR001509">
    <property type="entry name" value="Epimerase_deHydtase"/>
</dbReference>
<name>A0A915DA84_9BILA</name>
<dbReference type="PANTHER" id="PTHR43725:SF47">
    <property type="entry name" value="UDP-GLUCOSE 4-EPIMERASE"/>
    <property type="match status" value="1"/>
</dbReference>
<dbReference type="GO" id="GO:0005829">
    <property type="term" value="C:cytosol"/>
    <property type="evidence" value="ECO:0007669"/>
    <property type="project" value="TreeGrafter"/>
</dbReference>
<feature type="domain" description="NAD-dependent epimerase/dehydratase" evidence="8">
    <location>
        <begin position="2"/>
        <end position="167"/>
    </location>
</feature>
<dbReference type="Gene3D" id="3.40.50.720">
    <property type="entry name" value="NAD(P)-binding Rossmann-like Domain"/>
    <property type="match status" value="1"/>
</dbReference>
<dbReference type="PANTHER" id="PTHR43725">
    <property type="entry name" value="UDP-GLUCOSE 4-EPIMERASE"/>
    <property type="match status" value="1"/>
</dbReference>
<dbReference type="EC" id="5.1.3.2" evidence="4"/>
<dbReference type="GO" id="GO:0033499">
    <property type="term" value="P:galactose catabolic process via UDP-galactose, Leloir pathway"/>
    <property type="evidence" value="ECO:0007669"/>
    <property type="project" value="TreeGrafter"/>
</dbReference>
<dbReference type="WBParaSite" id="jg17749">
    <property type="protein sequence ID" value="jg17749"/>
    <property type="gene ID" value="jg17749"/>
</dbReference>
<organism evidence="9 10">
    <name type="scientific">Ditylenchus dipsaci</name>
    <dbReference type="NCBI Taxonomy" id="166011"/>
    <lineage>
        <taxon>Eukaryota</taxon>
        <taxon>Metazoa</taxon>
        <taxon>Ecdysozoa</taxon>
        <taxon>Nematoda</taxon>
        <taxon>Chromadorea</taxon>
        <taxon>Rhabditida</taxon>
        <taxon>Tylenchina</taxon>
        <taxon>Tylenchomorpha</taxon>
        <taxon>Sphaerularioidea</taxon>
        <taxon>Anguinidae</taxon>
        <taxon>Anguininae</taxon>
        <taxon>Ditylenchus</taxon>
    </lineage>
</organism>